<reference evidence="1" key="1">
    <citation type="submission" date="2020-04" db="EMBL/GenBank/DDBJ databases">
        <authorList>
            <person name="Alioto T."/>
            <person name="Alioto T."/>
            <person name="Gomez Garrido J."/>
        </authorList>
    </citation>
    <scope>NUCLEOTIDE SEQUENCE</scope>
    <source>
        <strain evidence="1">A484AB</strain>
    </source>
</reference>
<dbReference type="EMBL" id="CACRXK020000867">
    <property type="protein sequence ID" value="CAB3985388.1"/>
    <property type="molecule type" value="Genomic_DNA"/>
</dbReference>
<protein>
    <submittedName>
        <fullName evidence="1">Uncharacterized protein</fullName>
    </submittedName>
</protein>
<evidence type="ECO:0000313" key="2">
    <source>
        <dbReference type="Proteomes" id="UP001152795"/>
    </source>
</evidence>
<dbReference type="Proteomes" id="UP001152795">
    <property type="component" value="Unassembled WGS sequence"/>
</dbReference>
<evidence type="ECO:0000313" key="1">
    <source>
        <dbReference type="EMBL" id="CAB3985388.1"/>
    </source>
</evidence>
<gene>
    <name evidence="1" type="ORF">PACLA_8A009635</name>
</gene>
<dbReference type="AlphaFoldDB" id="A0A6S7G0I5"/>
<sequence>MEPDSHEEKTEGELFQSQAINVDFESEKEAEELGIDSVLDTDESLLVDDVYKLDISVFIAETETPEADDETNSGLKKVTSTPKLYQALLPIYQTFCRKKNQDTLLKVFYGLIPQSCELLNCNDFQVANLIMIQLPDFLVGHYNTVIQHQKHGESSTGITCDKPSELNSAECGPLAYIGGYIISKLTQINKKRGNINEQIQALLQTGPANSFIANRTRGGLTLPSGDLINILEAAELAFRDEINRSEEIIRNIPTDTIYNAVVENPKVKSLWENIVMSRSLALDQNAVDGFVEAIKSRIIEENLYAQETNSGLKKVTSMPKLYQALLPIYQTFCRKKNQDTLLKVFYGLIPQSCELLNCNDFQVANLIMIQLPDFLVGHYNTVIQHQKHGESSTGITCDKPSELNSAECGPLAYIGGYIISKLTQINKKRGNINEQIQALLQTGPANSFIANRTRGGLTLPSGDLINILEAAELAFRDEINRSEEIIRNIPTDTIYNAVVENPKVKSLWENIVMSRSIQPSSTTPKLCLENVLKLFLKVQSFSYAKDYISKYQIKEKQGKNKALRNELKRKT</sequence>
<name>A0A6S7G0I5_PARCT</name>
<dbReference type="OrthoDB" id="5976291at2759"/>
<accession>A0A6S7G0I5</accession>
<organism evidence="1 2">
    <name type="scientific">Paramuricea clavata</name>
    <name type="common">Red gorgonian</name>
    <name type="synonym">Violescent sea-whip</name>
    <dbReference type="NCBI Taxonomy" id="317549"/>
    <lineage>
        <taxon>Eukaryota</taxon>
        <taxon>Metazoa</taxon>
        <taxon>Cnidaria</taxon>
        <taxon>Anthozoa</taxon>
        <taxon>Octocorallia</taxon>
        <taxon>Malacalcyonacea</taxon>
        <taxon>Plexauridae</taxon>
        <taxon>Paramuricea</taxon>
    </lineage>
</organism>
<comment type="caution">
    <text evidence="1">The sequence shown here is derived from an EMBL/GenBank/DDBJ whole genome shotgun (WGS) entry which is preliminary data.</text>
</comment>
<keyword evidence="2" id="KW-1185">Reference proteome</keyword>
<proteinExistence type="predicted"/>